<reference evidence="1" key="1">
    <citation type="submission" date="2021-05" db="EMBL/GenBank/DDBJ databases">
        <authorList>
            <person name="Alioto T."/>
            <person name="Alioto T."/>
            <person name="Gomez Garrido J."/>
        </authorList>
    </citation>
    <scope>NUCLEOTIDE SEQUENCE</scope>
</reference>
<accession>A0A8D8T8V8</accession>
<evidence type="ECO:0000313" key="1">
    <source>
        <dbReference type="EMBL" id="CAG6683529.1"/>
    </source>
</evidence>
<protein>
    <submittedName>
        <fullName evidence="1">Uncharacterized protein</fullName>
    </submittedName>
</protein>
<organism evidence="1">
    <name type="scientific">Cacopsylla melanoneura</name>
    <dbReference type="NCBI Taxonomy" id="428564"/>
    <lineage>
        <taxon>Eukaryota</taxon>
        <taxon>Metazoa</taxon>
        <taxon>Ecdysozoa</taxon>
        <taxon>Arthropoda</taxon>
        <taxon>Hexapoda</taxon>
        <taxon>Insecta</taxon>
        <taxon>Pterygota</taxon>
        <taxon>Neoptera</taxon>
        <taxon>Paraneoptera</taxon>
        <taxon>Hemiptera</taxon>
        <taxon>Sternorrhyncha</taxon>
        <taxon>Psylloidea</taxon>
        <taxon>Psyllidae</taxon>
        <taxon>Psyllinae</taxon>
        <taxon>Cacopsylla</taxon>
    </lineage>
</organism>
<dbReference type="AlphaFoldDB" id="A0A8D8T8V8"/>
<dbReference type="EMBL" id="HBUF01263430">
    <property type="protein sequence ID" value="CAG6683529.1"/>
    <property type="molecule type" value="Transcribed_RNA"/>
</dbReference>
<name>A0A8D8T8V8_9HEMI</name>
<proteinExistence type="predicted"/>
<sequence length="113" mass="13104">MKNRQLRIDFTRTKKNDGKAVYLRDIGHVFYTSTCNVYVYTGNTQLFTSKYNILCFSYSESIQIIKTISLCYYVKNNCVPTAAKYHLHTGRSSIIDHSIFLGFKVQRVKRTTG</sequence>